<dbReference type="GO" id="GO:0005886">
    <property type="term" value="C:plasma membrane"/>
    <property type="evidence" value="ECO:0007669"/>
    <property type="project" value="UniProtKB-SubCell"/>
</dbReference>
<dbReference type="PANTHER" id="PTHR39087:SF2">
    <property type="entry name" value="UPF0104 MEMBRANE PROTEIN MJ1595"/>
    <property type="match status" value="1"/>
</dbReference>
<gene>
    <name evidence="7" type="ORF">DZF91_16300</name>
</gene>
<keyword evidence="4 6" id="KW-1133">Transmembrane helix</keyword>
<dbReference type="Pfam" id="PF03706">
    <property type="entry name" value="LPG_synthase_TM"/>
    <property type="match status" value="1"/>
</dbReference>
<evidence type="ECO:0000256" key="4">
    <source>
        <dbReference type="ARBA" id="ARBA00022989"/>
    </source>
</evidence>
<accession>A0A372JKN5</accession>
<organism evidence="7 8">
    <name type="scientific">Actinomadura logoneensis</name>
    <dbReference type="NCBI Taxonomy" id="2293572"/>
    <lineage>
        <taxon>Bacteria</taxon>
        <taxon>Bacillati</taxon>
        <taxon>Actinomycetota</taxon>
        <taxon>Actinomycetes</taxon>
        <taxon>Streptosporangiales</taxon>
        <taxon>Thermomonosporaceae</taxon>
        <taxon>Actinomadura</taxon>
    </lineage>
</organism>
<protein>
    <submittedName>
        <fullName evidence="7">UPF0104 family protein</fullName>
    </submittedName>
</protein>
<proteinExistence type="predicted"/>
<evidence type="ECO:0000256" key="5">
    <source>
        <dbReference type="ARBA" id="ARBA00023136"/>
    </source>
</evidence>
<keyword evidence="5 6" id="KW-0472">Membrane</keyword>
<reference evidence="7 8" key="1">
    <citation type="submission" date="2018-08" db="EMBL/GenBank/DDBJ databases">
        <title>Actinomadura jelena sp. nov., a novel Actinomycete isolated from soil in Chad.</title>
        <authorList>
            <person name="Shi L."/>
        </authorList>
    </citation>
    <scope>NUCLEOTIDE SEQUENCE [LARGE SCALE GENOMIC DNA]</scope>
    <source>
        <strain evidence="7 8">NEAU-G17</strain>
    </source>
</reference>
<sequence>VDRRLRAVARRLPGRAGRWLLSADGALLSVRARTVDVLRTGWRGLTLGMAAYLFLQAALLYACLLAVGAHVQVAEAVAVFAINRMLTTAVVTPSGAGISETGTAALLVSFGVPAGPAAAATILYSFYTYAVEIPAGGAAWVTWVLFRRTPPADPVAPPRALARK</sequence>
<dbReference type="Proteomes" id="UP000261811">
    <property type="component" value="Unassembled WGS sequence"/>
</dbReference>
<name>A0A372JKN5_9ACTN</name>
<evidence type="ECO:0000313" key="8">
    <source>
        <dbReference type="Proteomes" id="UP000261811"/>
    </source>
</evidence>
<dbReference type="AlphaFoldDB" id="A0A372JKN5"/>
<feature type="transmembrane region" description="Helical" evidence="6">
    <location>
        <begin position="49"/>
        <end position="71"/>
    </location>
</feature>
<keyword evidence="3 6" id="KW-0812">Transmembrane</keyword>
<evidence type="ECO:0000256" key="6">
    <source>
        <dbReference type="SAM" id="Phobius"/>
    </source>
</evidence>
<evidence type="ECO:0000313" key="7">
    <source>
        <dbReference type="EMBL" id="RFU40591.1"/>
    </source>
</evidence>
<feature type="non-terminal residue" evidence="7">
    <location>
        <position position="1"/>
    </location>
</feature>
<comment type="caution">
    <text evidence="7">The sequence shown here is derived from an EMBL/GenBank/DDBJ whole genome shotgun (WGS) entry which is preliminary data.</text>
</comment>
<dbReference type="InterPro" id="IPR022791">
    <property type="entry name" value="L-PG_synthase/AglD"/>
</dbReference>
<evidence type="ECO:0000256" key="3">
    <source>
        <dbReference type="ARBA" id="ARBA00022692"/>
    </source>
</evidence>
<dbReference type="PANTHER" id="PTHR39087">
    <property type="entry name" value="UPF0104 MEMBRANE PROTEIN MJ1595"/>
    <property type="match status" value="1"/>
</dbReference>
<comment type="subcellular location">
    <subcellularLocation>
        <location evidence="1">Cell membrane</location>
        <topology evidence="1">Multi-pass membrane protein</topology>
    </subcellularLocation>
</comment>
<evidence type="ECO:0000256" key="1">
    <source>
        <dbReference type="ARBA" id="ARBA00004651"/>
    </source>
</evidence>
<keyword evidence="2" id="KW-1003">Cell membrane</keyword>
<evidence type="ECO:0000256" key="2">
    <source>
        <dbReference type="ARBA" id="ARBA00022475"/>
    </source>
</evidence>
<keyword evidence="8" id="KW-1185">Reference proteome</keyword>
<dbReference type="EMBL" id="QURH01000274">
    <property type="protein sequence ID" value="RFU40591.1"/>
    <property type="molecule type" value="Genomic_DNA"/>
</dbReference>
<dbReference type="RefSeq" id="WP_199486678.1">
    <property type="nucleotide sequence ID" value="NZ_QURH01000274.1"/>
</dbReference>